<dbReference type="EMBL" id="VTAV01000035">
    <property type="protein sequence ID" value="TYR30799.1"/>
    <property type="molecule type" value="Genomic_DNA"/>
</dbReference>
<dbReference type="Pfam" id="PF25023">
    <property type="entry name" value="TEN_YD-shell"/>
    <property type="match status" value="1"/>
</dbReference>
<evidence type="ECO:0000259" key="2">
    <source>
        <dbReference type="Pfam" id="PF25023"/>
    </source>
</evidence>
<keyword evidence="1" id="KW-0677">Repeat</keyword>
<dbReference type="AlphaFoldDB" id="A0A5D4GST1"/>
<dbReference type="PANTHER" id="PTHR32305">
    <property type="match status" value="1"/>
</dbReference>
<dbReference type="InterPro" id="IPR050708">
    <property type="entry name" value="T6SS_VgrG/RHS"/>
</dbReference>
<dbReference type="NCBIfam" id="TIGR03696">
    <property type="entry name" value="Rhs_assc_core"/>
    <property type="match status" value="1"/>
</dbReference>
<feature type="domain" description="Teneurin-like YD-shell" evidence="2">
    <location>
        <begin position="33"/>
        <end position="124"/>
    </location>
</feature>
<feature type="non-terminal residue" evidence="3">
    <location>
        <position position="1"/>
    </location>
</feature>
<evidence type="ECO:0000256" key="1">
    <source>
        <dbReference type="ARBA" id="ARBA00022737"/>
    </source>
</evidence>
<accession>A0A5D4GST1</accession>
<protein>
    <submittedName>
        <fullName evidence="3">RHS repeat-associated core domain-containing protein</fullName>
    </submittedName>
</protein>
<dbReference type="InterPro" id="IPR056823">
    <property type="entry name" value="TEN-like_YD-shell"/>
</dbReference>
<reference evidence="3 4" key="1">
    <citation type="submission" date="2019-08" db="EMBL/GenBank/DDBJ databases">
        <title>Phlebobacter frassis gen. nov. sp. nov., a new member of family Sphingobacteriaceae isolated from sand fly rearing media.</title>
        <authorList>
            <person name="Kakumanu M.L."/>
            <person name="Marayati B.F."/>
            <person name="Wada-Katsumata A."/>
            <person name="Wasserberg G."/>
            <person name="Schal C."/>
            <person name="Apperson C.S."/>
            <person name="Ponnusamy L."/>
        </authorList>
    </citation>
    <scope>NUCLEOTIDE SEQUENCE [LARGE SCALE GENOMIC DNA]</scope>
    <source>
        <strain evidence="3 4">SSI9</strain>
    </source>
</reference>
<dbReference type="InterPro" id="IPR022385">
    <property type="entry name" value="Rhs_assc_core"/>
</dbReference>
<gene>
    <name evidence="3" type="ORF">FXV77_21785</name>
</gene>
<keyword evidence="4" id="KW-1185">Reference proteome</keyword>
<organism evidence="3 4">
    <name type="scientific">Sphingobacterium phlebotomi</name>
    <dbReference type="NCBI Taxonomy" id="2605433"/>
    <lineage>
        <taxon>Bacteria</taxon>
        <taxon>Pseudomonadati</taxon>
        <taxon>Bacteroidota</taxon>
        <taxon>Sphingobacteriia</taxon>
        <taxon>Sphingobacteriales</taxon>
        <taxon>Sphingobacteriaceae</taxon>
        <taxon>Sphingobacterium</taxon>
    </lineage>
</organism>
<evidence type="ECO:0000313" key="4">
    <source>
        <dbReference type="Proteomes" id="UP000322362"/>
    </source>
</evidence>
<evidence type="ECO:0000313" key="3">
    <source>
        <dbReference type="EMBL" id="TYR30799.1"/>
    </source>
</evidence>
<name>A0A5D4GST1_9SPHI</name>
<dbReference type="PANTHER" id="PTHR32305:SF15">
    <property type="entry name" value="PROTEIN RHSA-RELATED"/>
    <property type="match status" value="1"/>
</dbReference>
<comment type="caution">
    <text evidence="3">The sequence shown here is derived from an EMBL/GenBank/DDBJ whole genome shotgun (WGS) entry which is preliminary data.</text>
</comment>
<dbReference type="Gene3D" id="2.180.10.10">
    <property type="entry name" value="RHS repeat-associated core"/>
    <property type="match status" value="1"/>
</dbReference>
<sequence length="353" mass="39385">QDHLQNVTTWYVDGNVYQGSQLIEQPIPSGIYYRQANVYHYQLTDHVGSVRAIINRNKLSSGNADIIYYADYYPFGSIIQSAGIPSRYGYQGEYSEKDGETGWNNFYLRNYDPAIGRWLSTDPYGQYWSPYVGMGNNPVMRFDPDGGQDGGGLWGWLKGVFGNGYPAGHEKNPIAIDEVVVTAYKMPSWQDVGQNRTTISASSPFLNLTSQSHRQSMYNYQQILANANYNDISNPATALAIGQNVANFAGGEVVLARSLSFLKAAKGGIQAESKVFLVTNEGVVLPKGAKIPDEFVVNPFRSSNYGIIENGKFIEKLRIDPPTPINMKGPNVSHFHLDGGKEHIFDISRWPWW</sequence>
<dbReference type="RefSeq" id="WP_148921357.1">
    <property type="nucleotide sequence ID" value="NZ_VTAV01000035.1"/>
</dbReference>
<dbReference type="Proteomes" id="UP000322362">
    <property type="component" value="Unassembled WGS sequence"/>
</dbReference>
<proteinExistence type="predicted"/>